<comment type="subcellular location">
    <subcellularLocation>
        <location evidence="1">Membrane</location>
        <topology evidence="1">Multi-pass membrane protein</topology>
    </subcellularLocation>
</comment>
<evidence type="ECO:0000256" key="2">
    <source>
        <dbReference type="ARBA" id="ARBA00022448"/>
    </source>
</evidence>
<dbReference type="InterPro" id="IPR004840">
    <property type="entry name" value="Amino_acid_permease_CS"/>
</dbReference>
<dbReference type="PANTHER" id="PTHR43341">
    <property type="entry name" value="AMINO ACID PERMEASE"/>
    <property type="match status" value="1"/>
</dbReference>
<keyword evidence="4" id="KW-0029">Amino-acid transport</keyword>
<evidence type="ECO:0000313" key="9">
    <source>
        <dbReference type="EMBL" id="MDQ0201301.1"/>
    </source>
</evidence>
<keyword evidence="6 7" id="KW-0472">Membrane</keyword>
<feature type="transmembrane region" description="Helical" evidence="7">
    <location>
        <begin position="80"/>
        <end position="102"/>
    </location>
</feature>
<keyword evidence="2" id="KW-0813">Transport</keyword>
<reference evidence="9 10" key="1">
    <citation type="submission" date="2023-07" db="EMBL/GenBank/DDBJ databases">
        <title>Genomic Encyclopedia of Type Strains, Phase IV (KMG-IV): sequencing the most valuable type-strain genomes for metagenomic binning, comparative biology and taxonomic classification.</title>
        <authorList>
            <person name="Goeker M."/>
        </authorList>
    </citation>
    <scope>NUCLEOTIDE SEQUENCE [LARGE SCALE GENOMIC DNA]</scope>
    <source>
        <strain evidence="9 10">DSM 27594</strain>
    </source>
</reference>
<keyword evidence="3 7" id="KW-0812">Transmembrane</keyword>
<keyword evidence="5 7" id="KW-1133">Transmembrane helix</keyword>
<name>A0ABT9Y134_9BACI</name>
<dbReference type="PROSITE" id="PS00218">
    <property type="entry name" value="AMINO_ACID_PERMEASE_1"/>
    <property type="match status" value="1"/>
</dbReference>
<accession>A0ABT9Y134</accession>
<protein>
    <submittedName>
        <fullName evidence="9">Amino acid permease</fullName>
    </submittedName>
</protein>
<dbReference type="InterPro" id="IPR050524">
    <property type="entry name" value="APC_YAT"/>
</dbReference>
<dbReference type="InterPro" id="IPR004841">
    <property type="entry name" value="AA-permease/SLC12A_dom"/>
</dbReference>
<dbReference type="Gene3D" id="1.20.1740.10">
    <property type="entry name" value="Amino acid/polyamine transporter I"/>
    <property type="match status" value="1"/>
</dbReference>
<keyword evidence="10" id="KW-1185">Reference proteome</keyword>
<proteinExistence type="predicted"/>
<evidence type="ECO:0000256" key="7">
    <source>
        <dbReference type="SAM" id="Phobius"/>
    </source>
</evidence>
<dbReference type="EMBL" id="JAUSTW010000009">
    <property type="protein sequence ID" value="MDQ0201301.1"/>
    <property type="molecule type" value="Genomic_DNA"/>
</dbReference>
<evidence type="ECO:0000256" key="1">
    <source>
        <dbReference type="ARBA" id="ARBA00004141"/>
    </source>
</evidence>
<feature type="transmembrane region" description="Helical" evidence="7">
    <location>
        <begin position="108"/>
        <end position="125"/>
    </location>
</feature>
<evidence type="ECO:0000259" key="8">
    <source>
        <dbReference type="Pfam" id="PF00324"/>
    </source>
</evidence>
<comment type="caution">
    <text evidence="9">The sequence shown here is derived from an EMBL/GenBank/DDBJ whole genome shotgun (WGS) entry which is preliminary data.</text>
</comment>
<dbReference type="Pfam" id="PF00324">
    <property type="entry name" value="AA_permease"/>
    <property type="match status" value="1"/>
</dbReference>
<evidence type="ECO:0000256" key="6">
    <source>
        <dbReference type="ARBA" id="ARBA00023136"/>
    </source>
</evidence>
<feature type="domain" description="Amino acid permease/ SLC12A" evidence="8">
    <location>
        <begin position="1"/>
        <end position="123"/>
    </location>
</feature>
<gene>
    <name evidence="9" type="ORF">J2S10_004507</name>
</gene>
<evidence type="ECO:0000256" key="3">
    <source>
        <dbReference type="ARBA" id="ARBA00022692"/>
    </source>
</evidence>
<evidence type="ECO:0000256" key="5">
    <source>
        <dbReference type="ARBA" id="ARBA00022989"/>
    </source>
</evidence>
<sequence>MISLGGAIGTGLFLGSGPAIHNAGPGGALIAYIVIGVMVYFIMTSLGELATFMPVSGAFSTYVTRFIDPALGFALGWNYWFTWAMTLAAELSAATMVMKFWFPHRSSFLRSSLFLVLIFPIKLCIC</sequence>
<dbReference type="PANTHER" id="PTHR43341:SF1">
    <property type="entry name" value="GENERAL AMINO-ACID PERMEASE GAP1"/>
    <property type="match status" value="1"/>
</dbReference>
<organism evidence="9 10">
    <name type="scientific">Neobacillus ginsengisoli</name>
    <dbReference type="NCBI Taxonomy" id="904295"/>
    <lineage>
        <taxon>Bacteria</taxon>
        <taxon>Bacillati</taxon>
        <taxon>Bacillota</taxon>
        <taxon>Bacilli</taxon>
        <taxon>Bacillales</taxon>
        <taxon>Bacillaceae</taxon>
        <taxon>Neobacillus</taxon>
    </lineage>
</organism>
<feature type="transmembrane region" description="Helical" evidence="7">
    <location>
        <begin position="29"/>
        <end position="59"/>
    </location>
</feature>
<evidence type="ECO:0000256" key="4">
    <source>
        <dbReference type="ARBA" id="ARBA00022970"/>
    </source>
</evidence>
<dbReference type="Proteomes" id="UP001224122">
    <property type="component" value="Unassembled WGS sequence"/>
</dbReference>
<evidence type="ECO:0000313" key="10">
    <source>
        <dbReference type="Proteomes" id="UP001224122"/>
    </source>
</evidence>